<dbReference type="GO" id="GO:0022857">
    <property type="term" value="F:transmembrane transporter activity"/>
    <property type="evidence" value="ECO:0007669"/>
    <property type="project" value="TreeGrafter"/>
</dbReference>
<dbReference type="AlphaFoldDB" id="A0A1M6EJZ4"/>
<dbReference type="GO" id="GO:0005886">
    <property type="term" value="C:plasma membrane"/>
    <property type="evidence" value="ECO:0007669"/>
    <property type="project" value="UniProtKB-SubCell"/>
</dbReference>
<evidence type="ECO:0000256" key="5">
    <source>
        <dbReference type="ARBA" id="ARBA00022692"/>
    </source>
</evidence>
<dbReference type="GO" id="GO:0015740">
    <property type="term" value="P:C4-dicarboxylate transport"/>
    <property type="evidence" value="ECO:0007669"/>
    <property type="project" value="TreeGrafter"/>
</dbReference>
<evidence type="ECO:0000256" key="6">
    <source>
        <dbReference type="ARBA" id="ARBA00022989"/>
    </source>
</evidence>
<evidence type="ECO:0000313" key="11">
    <source>
        <dbReference type="EMBL" id="SHI85739.1"/>
    </source>
</evidence>
<keyword evidence="7 9" id="KW-0472">Membrane</keyword>
<reference evidence="11 12" key="1">
    <citation type="submission" date="2016-11" db="EMBL/GenBank/DDBJ databases">
        <authorList>
            <person name="Jaros S."/>
            <person name="Januszkiewicz K."/>
            <person name="Wedrychowicz H."/>
        </authorList>
    </citation>
    <scope>NUCLEOTIDE SEQUENCE [LARGE SCALE GENOMIC DNA]</scope>
    <source>
        <strain evidence="11 12">DSM 27063</strain>
    </source>
</reference>
<keyword evidence="2" id="KW-0813">Transport</keyword>
<feature type="transmembrane region" description="Helical" evidence="9">
    <location>
        <begin position="46"/>
        <end position="63"/>
    </location>
</feature>
<keyword evidence="3" id="KW-1003">Cell membrane</keyword>
<evidence type="ECO:0000313" key="12">
    <source>
        <dbReference type="Proteomes" id="UP000184050"/>
    </source>
</evidence>
<accession>A0A1M6EJZ4</accession>
<dbReference type="InterPro" id="IPR055348">
    <property type="entry name" value="DctQ"/>
</dbReference>
<dbReference type="InterPro" id="IPR007387">
    <property type="entry name" value="TRAP_DctQ"/>
</dbReference>
<proteinExistence type="inferred from homology"/>
<dbReference type="Pfam" id="PF04290">
    <property type="entry name" value="DctQ"/>
    <property type="match status" value="1"/>
</dbReference>
<name>A0A1M6EJZ4_9BACT</name>
<gene>
    <name evidence="11" type="ORF">SAMN05444280_10721</name>
</gene>
<keyword evidence="4" id="KW-0997">Cell inner membrane</keyword>
<keyword evidence="5 9" id="KW-0812">Transmembrane</keyword>
<sequence length="162" mass="18476">MTLRNRIEKILEWVLVFFMSVLVIDVLWQVTSRYVMNSPSNFTDELAGYLLIWVGVLGTAYVAGKREHLAIDLLIQRSSPARKFKLEMIISILVILFSIAVFIIGGTWLSYTRFYLDVKSSALGMPLGIVYLVLPISGILIAYFDIDNIMNQIKENRNPKTN</sequence>
<evidence type="ECO:0000256" key="4">
    <source>
        <dbReference type="ARBA" id="ARBA00022519"/>
    </source>
</evidence>
<feature type="domain" description="Tripartite ATP-independent periplasmic transporters DctQ component" evidence="10">
    <location>
        <begin position="24"/>
        <end position="154"/>
    </location>
</feature>
<evidence type="ECO:0000256" key="1">
    <source>
        <dbReference type="ARBA" id="ARBA00004429"/>
    </source>
</evidence>
<organism evidence="11 12">
    <name type="scientific">Tangfeifania diversioriginum</name>
    <dbReference type="NCBI Taxonomy" id="1168035"/>
    <lineage>
        <taxon>Bacteria</taxon>
        <taxon>Pseudomonadati</taxon>
        <taxon>Bacteroidota</taxon>
        <taxon>Bacteroidia</taxon>
        <taxon>Marinilabiliales</taxon>
        <taxon>Prolixibacteraceae</taxon>
        <taxon>Tangfeifania</taxon>
    </lineage>
</organism>
<evidence type="ECO:0000256" key="8">
    <source>
        <dbReference type="ARBA" id="ARBA00038436"/>
    </source>
</evidence>
<dbReference type="Proteomes" id="UP000184050">
    <property type="component" value="Unassembled WGS sequence"/>
</dbReference>
<dbReference type="PANTHER" id="PTHR35011">
    <property type="entry name" value="2,3-DIKETO-L-GULONATE TRAP TRANSPORTER SMALL PERMEASE PROTEIN YIAM"/>
    <property type="match status" value="1"/>
</dbReference>
<feature type="transmembrane region" description="Helical" evidence="9">
    <location>
        <begin position="123"/>
        <end position="144"/>
    </location>
</feature>
<dbReference type="OrthoDB" id="9815614at2"/>
<feature type="transmembrane region" description="Helical" evidence="9">
    <location>
        <begin position="12"/>
        <end position="31"/>
    </location>
</feature>
<evidence type="ECO:0000256" key="2">
    <source>
        <dbReference type="ARBA" id="ARBA00022448"/>
    </source>
</evidence>
<protein>
    <submittedName>
        <fullName evidence="11">TRAP-type C4-dicarboxylate transport system, small permease component</fullName>
    </submittedName>
</protein>
<evidence type="ECO:0000259" key="10">
    <source>
        <dbReference type="Pfam" id="PF04290"/>
    </source>
</evidence>
<keyword evidence="12" id="KW-1185">Reference proteome</keyword>
<dbReference type="PANTHER" id="PTHR35011:SF2">
    <property type="entry name" value="2,3-DIKETO-L-GULONATE TRAP TRANSPORTER SMALL PERMEASE PROTEIN YIAM"/>
    <property type="match status" value="1"/>
</dbReference>
<evidence type="ECO:0000256" key="3">
    <source>
        <dbReference type="ARBA" id="ARBA00022475"/>
    </source>
</evidence>
<feature type="transmembrane region" description="Helical" evidence="9">
    <location>
        <begin position="84"/>
        <end position="111"/>
    </location>
</feature>
<dbReference type="RefSeq" id="WP_073167172.1">
    <property type="nucleotide sequence ID" value="NZ_FQZE01000007.1"/>
</dbReference>
<dbReference type="EMBL" id="FQZE01000007">
    <property type="protein sequence ID" value="SHI85739.1"/>
    <property type="molecule type" value="Genomic_DNA"/>
</dbReference>
<comment type="similarity">
    <text evidence="8">Belongs to the TRAP transporter small permease family.</text>
</comment>
<comment type="subcellular location">
    <subcellularLocation>
        <location evidence="1">Cell inner membrane</location>
        <topology evidence="1">Multi-pass membrane protein</topology>
    </subcellularLocation>
</comment>
<dbReference type="STRING" id="1168035.SAMN05444280_10721"/>
<evidence type="ECO:0000256" key="9">
    <source>
        <dbReference type="SAM" id="Phobius"/>
    </source>
</evidence>
<evidence type="ECO:0000256" key="7">
    <source>
        <dbReference type="ARBA" id="ARBA00023136"/>
    </source>
</evidence>
<keyword evidence="6 9" id="KW-1133">Transmembrane helix</keyword>